<gene>
    <name evidence="2" type="ORF">DEW08_15785</name>
</gene>
<proteinExistence type="predicted"/>
<accession>A0A2S2CST7</accession>
<feature type="chain" id="PRO_5015578375" evidence="1">
    <location>
        <begin position="33"/>
        <end position="127"/>
    </location>
</feature>
<dbReference type="KEGG" id="azz:DEW08_15785"/>
<keyword evidence="1" id="KW-0732">Signal</keyword>
<organism evidence="2 3">
    <name type="scientific">Azospirillum thermophilum</name>
    <dbReference type="NCBI Taxonomy" id="2202148"/>
    <lineage>
        <taxon>Bacteria</taxon>
        <taxon>Pseudomonadati</taxon>
        <taxon>Pseudomonadota</taxon>
        <taxon>Alphaproteobacteria</taxon>
        <taxon>Rhodospirillales</taxon>
        <taxon>Azospirillaceae</taxon>
        <taxon>Azospirillum</taxon>
    </lineage>
</organism>
<dbReference type="OrthoDB" id="7305834at2"/>
<dbReference type="EMBL" id="CP029353">
    <property type="protein sequence ID" value="AWK87485.1"/>
    <property type="molecule type" value="Genomic_DNA"/>
</dbReference>
<evidence type="ECO:0000256" key="1">
    <source>
        <dbReference type="SAM" id="SignalP"/>
    </source>
</evidence>
<name>A0A2S2CST7_9PROT</name>
<reference evidence="3" key="1">
    <citation type="submission" date="2018-05" db="EMBL/GenBank/DDBJ databases">
        <title>Azospirillum thermophila sp. nov., a novel isolated from hot spring.</title>
        <authorList>
            <person name="Zhao Z."/>
        </authorList>
    </citation>
    <scope>NUCLEOTIDE SEQUENCE [LARGE SCALE GENOMIC DNA]</scope>
    <source>
        <strain evidence="3">CFH 70021</strain>
    </source>
</reference>
<feature type="signal peptide" evidence="1">
    <location>
        <begin position="1"/>
        <end position="32"/>
    </location>
</feature>
<evidence type="ECO:0000313" key="2">
    <source>
        <dbReference type="EMBL" id="AWK87485.1"/>
    </source>
</evidence>
<dbReference type="RefSeq" id="WP_109328690.1">
    <property type="nucleotide sequence ID" value="NZ_CP029353.1"/>
</dbReference>
<protein>
    <submittedName>
        <fullName evidence="2">Uncharacterized protein</fullName>
    </submittedName>
</protein>
<sequence length="127" mass="13398">MMRRSAFACPAAALAAIGLSAMLCLTGSPALAAGPGVSSGHGAVALSPVQAQSYSCMKPGVPVCMEDNATFVSADRMTVCQSEVKEYVDRTMAYLKCLNDENISTGRELTRNVDRFNCRLAGQRACN</sequence>
<keyword evidence="3" id="KW-1185">Reference proteome</keyword>
<dbReference type="AlphaFoldDB" id="A0A2S2CST7"/>
<dbReference type="Proteomes" id="UP000245629">
    <property type="component" value="Chromosome 2"/>
</dbReference>
<evidence type="ECO:0000313" key="3">
    <source>
        <dbReference type="Proteomes" id="UP000245629"/>
    </source>
</evidence>